<keyword evidence="4 7" id="KW-0812">Transmembrane</keyword>
<feature type="transmembrane region" description="Helical" evidence="7">
    <location>
        <begin position="130"/>
        <end position="154"/>
    </location>
</feature>
<keyword evidence="10" id="KW-1185">Reference proteome</keyword>
<evidence type="ECO:0000256" key="6">
    <source>
        <dbReference type="ARBA" id="ARBA00023136"/>
    </source>
</evidence>
<dbReference type="CDD" id="cd16017">
    <property type="entry name" value="LptA"/>
    <property type="match status" value="1"/>
</dbReference>
<dbReference type="Gene3D" id="3.40.720.10">
    <property type="entry name" value="Alkaline Phosphatase, subunit A"/>
    <property type="match status" value="1"/>
</dbReference>
<feature type="transmembrane region" description="Helical" evidence="7">
    <location>
        <begin position="184"/>
        <end position="206"/>
    </location>
</feature>
<keyword evidence="3 9" id="KW-0808">Transferase</keyword>
<organism evidence="9 10">
    <name type="scientific">Succiniclasticum ruminis DSM 9236</name>
    <dbReference type="NCBI Taxonomy" id="1123323"/>
    <lineage>
        <taxon>Bacteria</taxon>
        <taxon>Bacillati</taxon>
        <taxon>Bacillota</taxon>
        <taxon>Negativicutes</taxon>
        <taxon>Acidaminococcales</taxon>
        <taxon>Acidaminococcaceae</taxon>
        <taxon>Succiniclasticum</taxon>
    </lineage>
</organism>
<dbReference type="STRING" id="1123323.SAMN05216245_11320"/>
<sequence length="607" mass="68922">MPRTDNRSRMMTVIHVVLSVIAFVFISFLIRFFANSSRLLFSHYGDVFKTALCVSLVLQIWDFDRKAVKSFAIFSFLYVFAACIKLFVNMPLSGREIVDAFCFANLICAVLMCVLRFLHSIRNIFIKRFCCLLFDILLVAALLPPVACIGYYFLSGQLLSATIVLTLFQTNFSEAAAYIRDRGVLLWGGGILLALLSVGGIVYYINRTRFNPDKESKNIVLCILSVIVMVLGCRVGSDMVDNVHSVAVYKQTGGVLKQYKEYGKAKEKRMKALKQLTGLAVKPGQGGVYVLVIGESETRDHMEAYGYNRENTPWLSAAIQDRGTILFRNAYSNHTHTVPVLTYALSEKNQYNDMQLSKAYSVMEVAKAAGYKTYWISNQIKYSAWDTPTAEMASTANREIWLNGNVGKSNLTQYYDEEIAKRIEEIDFEKDGNIFIVCHLMGCHGLYSDRYPGKFEKFKGEKSRDAVIKYDNSVYYNDYVLKKIYETVSGHKNFKAMIYLSDHGENPDEGTGHEASKFTWQMARIPLVMFLSDSFVRDSGPVFQALSANKEKYWTNDLLYNALVVIMGIQNAPNGADNLNLASDKYNMDRKQLKTLHRKKSLVEDRR</sequence>
<evidence type="ECO:0000256" key="2">
    <source>
        <dbReference type="ARBA" id="ARBA00022475"/>
    </source>
</evidence>
<dbReference type="SUPFAM" id="SSF53649">
    <property type="entry name" value="Alkaline phosphatase-like"/>
    <property type="match status" value="1"/>
</dbReference>
<dbReference type="GO" id="GO:0005886">
    <property type="term" value="C:plasma membrane"/>
    <property type="evidence" value="ECO:0007669"/>
    <property type="project" value="UniProtKB-SubCell"/>
</dbReference>
<dbReference type="AlphaFoldDB" id="A0A1I2CJ79"/>
<accession>A0A1I2CJ79</accession>
<dbReference type="GO" id="GO:0016776">
    <property type="term" value="F:phosphotransferase activity, phosphate group as acceptor"/>
    <property type="evidence" value="ECO:0007669"/>
    <property type="project" value="TreeGrafter"/>
</dbReference>
<dbReference type="Proteomes" id="UP000198896">
    <property type="component" value="Unassembled WGS sequence"/>
</dbReference>
<evidence type="ECO:0000256" key="4">
    <source>
        <dbReference type="ARBA" id="ARBA00022692"/>
    </source>
</evidence>
<dbReference type="PANTHER" id="PTHR30443:SF2">
    <property type="entry name" value="PHOSPHOETHANOLAMINE TRANSFERASE EPTC"/>
    <property type="match status" value="1"/>
</dbReference>
<dbReference type="InterPro" id="IPR058130">
    <property type="entry name" value="PEA_transf_C"/>
</dbReference>
<dbReference type="Pfam" id="PF00884">
    <property type="entry name" value="Sulfatase"/>
    <property type="match status" value="1"/>
</dbReference>
<dbReference type="InterPro" id="IPR017850">
    <property type="entry name" value="Alkaline_phosphatase_core_sf"/>
</dbReference>
<dbReference type="InterPro" id="IPR000917">
    <property type="entry name" value="Sulfatase_N"/>
</dbReference>
<gene>
    <name evidence="9" type="ORF">SAMN05216245_11320</name>
</gene>
<evidence type="ECO:0000256" key="7">
    <source>
        <dbReference type="SAM" id="Phobius"/>
    </source>
</evidence>
<evidence type="ECO:0000256" key="5">
    <source>
        <dbReference type="ARBA" id="ARBA00022989"/>
    </source>
</evidence>
<protein>
    <submittedName>
        <fullName evidence="9">Heptose-I-phosphate ethanolaminephosphotransferase</fullName>
    </submittedName>
</protein>
<dbReference type="PANTHER" id="PTHR30443">
    <property type="entry name" value="INNER MEMBRANE PROTEIN"/>
    <property type="match status" value="1"/>
</dbReference>
<evidence type="ECO:0000256" key="1">
    <source>
        <dbReference type="ARBA" id="ARBA00004651"/>
    </source>
</evidence>
<feature type="transmembrane region" description="Helical" evidence="7">
    <location>
        <begin position="12"/>
        <end position="34"/>
    </location>
</feature>
<feature type="domain" description="Sulfatase N-terminal" evidence="8">
    <location>
        <begin position="289"/>
        <end position="562"/>
    </location>
</feature>
<evidence type="ECO:0000256" key="3">
    <source>
        <dbReference type="ARBA" id="ARBA00022679"/>
    </source>
</evidence>
<name>A0A1I2CJ79_9FIRM</name>
<keyword evidence="6 7" id="KW-0472">Membrane</keyword>
<keyword evidence="2" id="KW-1003">Cell membrane</keyword>
<keyword evidence="5 7" id="KW-1133">Transmembrane helix</keyword>
<proteinExistence type="predicted"/>
<feature type="transmembrane region" description="Helical" evidence="7">
    <location>
        <begin position="40"/>
        <end position="58"/>
    </location>
</feature>
<evidence type="ECO:0000313" key="10">
    <source>
        <dbReference type="Proteomes" id="UP000198896"/>
    </source>
</evidence>
<dbReference type="InterPro" id="IPR040423">
    <property type="entry name" value="PEA_transferase"/>
</dbReference>
<dbReference type="EMBL" id="FONL01000013">
    <property type="protein sequence ID" value="SFE68185.1"/>
    <property type="molecule type" value="Genomic_DNA"/>
</dbReference>
<dbReference type="GO" id="GO:0009244">
    <property type="term" value="P:lipopolysaccharide core region biosynthetic process"/>
    <property type="evidence" value="ECO:0007669"/>
    <property type="project" value="TreeGrafter"/>
</dbReference>
<feature type="transmembrane region" description="Helical" evidence="7">
    <location>
        <begin position="97"/>
        <end position="118"/>
    </location>
</feature>
<evidence type="ECO:0000259" key="8">
    <source>
        <dbReference type="Pfam" id="PF00884"/>
    </source>
</evidence>
<reference evidence="9 10" key="1">
    <citation type="submission" date="2016-10" db="EMBL/GenBank/DDBJ databases">
        <authorList>
            <person name="de Groot N.N."/>
        </authorList>
    </citation>
    <scope>NUCLEOTIDE SEQUENCE [LARGE SCALE GENOMIC DNA]</scope>
    <source>
        <strain evidence="9 10">DSM 9236</strain>
    </source>
</reference>
<feature type="transmembrane region" description="Helical" evidence="7">
    <location>
        <begin position="218"/>
        <end position="237"/>
    </location>
</feature>
<comment type="subcellular location">
    <subcellularLocation>
        <location evidence="1">Cell membrane</location>
        <topology evidence="1">Multi-pass membrane protein</topology>
    </subcellularLocation>
</comment>
<feature type="transmembrane region" description="Helical" evidence="7">
    <location>
        <begin position="70"/>
        <end position="91"/>
    </location>
</feature>
<evidence type="ECO:0000313" key="9">
    <source>
        <dbReference type="EMBL" id="SFE68185.1"/>
    </source>
</evidence>